<dbReference type="Pfam" id="PF02709">
    <property type="entry name" value="Glyco_transf_7C"/>
    <property type="match status" value="1"/>
</dbReference>
<reference evidence="4 5" key="1">
    <citation type="submission" date="2023-02" db="EMBL/GenBank/DDBJ databases">
        <authorList>
            <person name="Olszewska D."/>
        </authorList>
    </citation>
    <scope>NUCLEOTIDE SEQUENCE [LARGE SCALE GENOMIC DNA]</scope>
    <source>
        <strain evidence="4 5">FDU301</strain>
    </source>
</reference>
<dbReference type="Pfam" id="PF00535">
    <property type="entry name" value="Glycos_transf_2"/>
    <property type="match status" value="1"/>
</dbReference>
<gene>
    <name evidence="4" type="ORF">PVE99_04910</name>
</gene>
<dbReference type="RefSeq" id="WP_098548710.1">
    <property type="nucleotide sequence ID" value="NZ_JARAOX010000148.1"/>
</dbReference>
<dbReference type="InterPro" id="IPR050834">
    <property type="entry name" value="Glycosyltransf_2"/>
</dbReference>
<feature type="domain" description="Glycosyltransferase 2-like" evidence="2">
    <location>
        <begin position="65"/>
        <end position="195"/>
    </location>
</feature>
<accession>A0ABD4WNC4</accession>
<proteinExistence type="predicted"/>
<dbReference type="PANTHER" id="PTHR43685:SF2">
    <property type="entry name" value="GLYCOSYLTRANSFERASE 2-LIKE DOMAIN-CONTAINING PROTEIN"/>
    <property type="match status" value="1"/>
</dbReference>
<dbReference type="Proteomes" id="UP001213771">
    <property type="component" value="Unassembled WGS sequence"/>
</dbReference>
<protein>
    <submittedName>
        <fullName evidence="4">Glycosyltransferase</fullName>
        <ecNumber evidence="4">2.4.-.-</ecNumber>
    </submittedName>
</protein>
<dbReference type="InterPro" id="IPR029044">
    <property type="entry name" value="Nucleotide-diphossugar_trans"/>
</dbReference>
<evidence type="ECO:0000256" key="1">
    <source>
        <dbReference type="ARBA" id="ARBA00022679"/>
    </source>
</evidence>
<dbReference type="Gene3D" id="3.90.550.10">
    <property type="entry name" value="Spore Coat Polysaccharide Biosynthesis Protein SpsA, Chain A"/>
    <property type="match status" value="1"/>
</dbReference>
<dbReference type="GO" id="GO:0016757">
    <property type="term" value="F:glycosyltransferase activity"/>
    <property type="evidence" value="ECO:0007669"/>
    <property type="project" value="UniProtKB-KW"/>
</dbReference>
<organism evidence="4 5">
    <name type="scientific">Priestia megaterium</name>
    <name type="common">Bacillus megaterium</name>
    <dbReference type="NCBI Taxonomy" id="1404"/>
    <lineage>
        <taxon>Bacteria</taxon>
        <taxon>Bacillati</taxon>
        <taxon>Bacillota</taxon>
        <taxon>Bacilli</taxon>
        <taxon>Bacillales</taxon>
        <taxon>Bacillaceae</taxon>
        <taxon>Priestia</taxon>
    </lineage>
</organism>
<sequence>MIKIDIDDSYYNSHDGKYYTKKNIKRNNLNNLRKNKNKINHVHKSDNKSYEMIINNNHNHPIKVSIIMPTYNKYDQTSLSLYGLSKQTFPYSDYEVILVDDASSDKTPNILREIDVPFKFKYIQMKQNKGRSSVRNIGINHAEGDVLIFLDGEMLAPPHFIENHYKHHIQESNLVVTGAMHYEGVYTFIMPDYNEDQLAHLKDLVKKDPEYMKSYENYEHTKHNSNNPYPLVKKEDIDTERFLSLSFPNRYFLNSGLKHFGNRLNGFTLPYIAFLSGNVSVKKEQLNKSGYFDETFVGYGAEDWELGYRLYRNGAQFVLDPSTVAYHQEHPISKRKLKEQWGNHYRFVKKHPNIDILILSLEWKEFSFMHMHQTLVEYNALDERFPNDYNELKNAFRVMLFRIIAYLNDEQPVTKLYNLPEGSDERIKIHQQFETLRPLGFDYLASSFEQLYQL</sequence>
<evidence type="ECO:0000313" key="4">
    <source>
        <dbReference type="EMBL" id="MDD9781736.1"/>
    </source>
</evidence>
<dbReference type="AlphaFoldDB" id="A0ABD4WNC4"/>
<dbReference type="EMBL" id="JARAOX010000148">
    <property type="protein sequence ID" value="MDD9781736.1"/>
    <property type="molecule type" value="Genomic_DNA"/>
</dbReference>
<evidence type="ECO:0000259" key="2">
    <source>
        <dbReference type="Pfam" id="PF00535"/>
    </source>
</evidence>
<name>A0ABD4WNC4_PRIMG</name>
<feature type="domain" description="Galactosyltransferase C-terminal" evidence="3">
    <location>
        <begin position="264"/>
        <end position="317"/>
    </location>
</feature>
<dbReference type="InterPro" id="IPR001173">
    <property type="entry name" value="Glyco_trans_2-like"/>
</dbReference>
<dbReference type="EC" id="2.4.-.-" evidence="4"/>
<evidence type="ECO:0000313" key="5">
    <source>
        <dbReference type="Proteomes" id="UP001213771"/>
    </source>
</evidence>
<keyword evidence="1 4" id="KW-0808">Transferase</keyword>
<evidence type="ECO:0000259" key="3">
    <source>
        <dbReference type="Pfam" id="PF02709"/>
    </source>
</evidence>
<comment type="caution">
    <text evidence="4">The sequence shown here is derived from an EMBL/GenBank/DDBJ whole genome shotgun (WGS) entry which is preliminary data.</text>
</comment>
<dbReference type="SUPFAM" id="SSF53448">
    <property type="entry name" value="Nucleotide-diphospho-sugar transferases"/>
    <property type="match status" value="1"/>
</dbReference>
<dbReference type="InterPro" id="IPR027791">
    <property type="entry name" value="Galactosyl_T_C"/>
</dbReference>
<dbReference type="PANTHER" id="PTHR43685">
    <property type="entry name" value="GLYCOSYLTRANSFERASE"/>
    <property type="match status" value="1"/>
</dbReference>
<keyword evidence="4" id="KW-0328">Glycosyltransferase</keyword>